<keyword evidence="3" id="KW-1185">Reference proteome</keyword>
<dbReference type="AlphaFoldDB" id="A0AAP0L5S4"/>
<dbReference type="EMBL" id="JBBNAF010000002">
    <property type="protein sequence ID" value="KAK9163234.1"/>
    <property type="molecule type" value="Genomic_DNA"/>
</dbReference>
<feature type="compositionally biased region" description="Gly residues" evidence="1">
    <location>
        <begin position="40"/>
        <end position="49"/>
    </location>
</feature>
<reference evidence="2 3" key="1">
    <citation type="submission" date="2024-01" db="EMBL/GenBank/DDBJ databases">
        <title>Genome assemblies of Stephania.</title>
        <authorList>
            <person name="Yang L."/>
        </authorList>
    </citation>
    <scope>NUCLEOTIDE SEQUENCE [LARGE SCALE GENOMIC DNA]</scope>
    <source>
        <strain evidence="2">YNDBR</strain>
        <tissue evidence="2">Leaf</tissue>
    </source>
</reference>
<evidence type="ECO:0000256" key="1">
    <source>
        <dbReference type="SAM" id="MobiDB-lite"/>
    </source>
</evidence>
<feature type="compositionally biased region" description="Acidic residues" evidence="1">
    <location>
        <begin position="68"/>
        <end position="87"/>
    </location>
</feature>
<evidence type="ECO:0000313" key="3">
    <source>
        <dbReference type="Proteomes" id="UP001420932"/>
    </source>
</evidence>
<gene>
    <name evidence="2" type="ORF">Syun_004136</name>
</gene>
<accession>A0AAP0L5S4</accession>
<feature type="region of interest" description="Disordered" evidence="1">
    <location>
        <begin position="1"/>
        <end position="90"/>
    </location>
</feature>
<organism evidence="2 3">
    <name type="scientific">Stephania yunnanensis</name>
    <dbReference type="NCBI Taxonomy" id="152371"/>
    <lineage>
        <taxon>Eukaryota</taxon>
        <taxon>Viridiplantae</taxon>
        <taxon>Streptophyta</taxon>
        <taxon>Embryophyta</taxon>
        <taxon>Tracheophyta</taxon>
        <taxon>Spermatophyta</taxon>
        <taxon>Magnoliopsida</taxon>
        <taxon>Ranunculales</taxon>
        <taxon>Menispermaceae</taxon>
        <taxon>Menispermoideae</taxon>
        <taxon>Cissampelideae</taxon>
        <taxon>Stephania</taxon>
    </lineage>
</organism>
<evidence type="ECO:0000313" key="2">
    <source>
        <dbReference type="EMBL" id="KAK9163234.1"/>
    </source>
</evidence>
<protein>
    <submittedName>
        <fullName evidence="2">Uncharacterized protein</fullName>
    </submittedName>
</protein>
<comment type="caution">
    <text evidence="2">The sequence shown here is derived from an EMBL/GenBank/DDBJ whole genome shotgun (WGS) entry which is preliminary data.</text>
</comment>
<dbReference type="Proteomes" id="UP001420932">
    <property type="component" value="Unassembled WGS sequence"/>
</dbReference>
<proteinExistence type="predicted"/>
<name>A0AAP0L5S4_9MAGN</name>
<sequence>MADSRGEMKNIVAQKLTRQMPPGRNVVKDHEEGDEEEGAGEVGEGAGEGGGEEGREGRRGLGGGVEGGDGEDDGGGGEEGEEEEEGQVQEFDCAARSYAKWNASRGARMGRVKRV</sequence>